<dbReference type="RefSeq" id="XP_003879886.1">
    <property type="nucleotide sequence ID" value="XM_003879837.1"/>
</dbReference>
<dbReference type="InParanoid" id="F0V810"/>
<dbReference type="Pfam" id="PF04092">
    <property type="entry name" value="SAG"/>
    <property type="match status" value="1"/>
</dbReference>
<dbReference type="OrthoDB" id="331526at2759"/>
<reference evidence="4" key="4">
    <citation type="journal article" date="2015" name="PLoS ONE">
        <title>Comprehensive Evaluation of Toxoplasma gondii VEG and Neospora caninum LIV Genomes with Tachyzoite Stage Transcriptome and Proteome Defines Novel Transcript Features.</title>
        <authorList>
            <person name="Ramaprasad A."/>
            <person name="Mourier T."/>
            <person name="Naeem R."/>
            <person name="Malas T.B."/>
            <person name="Moussa E."/>
            <person name="Panigrahi A."/>
            <person name="Vermont S.J."/>
            <person name="Otto T.D."/>
            <person name="Wastling J."/>
            <person name="Pain A."/>
        </authorList>
    </citation>
    <scope>NUCLEOTIDE SEQUENCE</scope>
    <source>
        <strain evidence="4">Liverpool</strain>
    </source>
</reference>
<organism evidence="3 5">
    <name type="scientific">Neospora caninum (strain Liverpool)</name>
    <dbReference type="NCBI Taxonomy" id="572307"/>
    <lineage>
        <taxon>Eukaryota</taxon>
        <taxon>Sar</taxon>
        <taxon>Alveolata</taxon>
        <taxon>Apicomplexa</taxon>
        <taxon>Conoidasida</taxon>
        <taxon>Coccidia</taxon>
        <taxon>Eucoccidiorida</taxon>
        <taxon>Eimeriorina</taxon>
        <taxon>Sarcocystidae</taxon>
        <taxon>Neospora</taxon>
    </lineage>
</organism>
<evidence type="ECO:0000256" key="1">
    <source>
        <dbReference type="SAM" id="SignalP"/>
    </source>
</evidence>
<dbReference type="GeneID" id="13445900"/>
<accession>F0V810</accession>
<dbReference type="InterPro" id="IPR007226">
    <property type="entry name" value="SRS_dom"/>
</dbReference>
<dbReference type="GO" id="GO:0016020">
    <property type="term" value="C:membrane"/>
    <property type="evidence" value="ECO:0007669"/>
    <property type="project" value="InterPro"/>
</dbReference>
<feature type="domain" description="SRS" evidence="2">
    <location>
        <begin position="22"/>
        <end position="155"/>
    </location>
</feature>
<evidence type="ECO:0000313" key="4">
    <source>
        <dbReference type="EMBL" id="CEL64440.1"/>
    </source>
</evidence>
<reference evidence="3" key="2">
    <citation type="submission" date="2011-03" db="EMBL/GenBank/DDBJ databases">
        <title>Comparative genomics and transcriptomics of Neospora caninum and Toxoplasma gondii.</title>
        <authorList>
            <person name="Reid A.J."/>
            <person name="Sohal A."/>
            <person name="Harris D."/>
            <person name="Quail M."/>
            <person name="Sanders M."/>
            <person name="Berriman M."/>
            <person name="Wastling J.M."/>
            <person name="Pain A."/>
        </authorList>
    </citation>
    <scope>NUCLEOTIDE SEQUENCE</scope>
    <source>
        <strain evidence="3">Liverpool</strain>
    </source>
</reference>
<dbReference type="EMBL" id="LN714475">
    <property type="protein sequence ID" value="CEL64440.1"/>
    <property type="molecule type" value="Genomic_DNA"/>
</dbReference>
<name>F0V810_NEOCL</name>
<dbReference type="SUPFAM" id="SSF74877">
    <property type="entry name" value="Major surface antigen p30, SAG1"/>
    <property type="match status" value="1"/>
</dbReference>
<evidence type="ECO:0000313" key="5">
    <source>
        <dbReference type="Proteomes" id="UP000007494"/>
    </source>
</evidence>
<dbReference type="OMA" id="CTATSQK"/>
<reference evidence="3" key="1">
    <citation type="submission" date="2011-02" db="EMBL/GenBank/DDBJ databases">
        <authorList>
            <person name="Aslett M."/>
        </authorList>
    </citation>
    <scope>NUCLEOTIDE SEQUENCE</scope>
    <source>
        <strain evidence="3">Liverpool</strain>
    </source>
</reference>
<dbReference type="Gene3D" id="2.60.40.1320">
    <property type="entry name" value="SRS domain"/>
    <property type="match status" value="1"/>
</dbReference>
<protein>
    <submittedName>
        <fullName evidence="3 4">Srs domain-containing protein</fullName>
    </submittedName>
</protein>
<dbReference type="eggNOG" id="ENOG502R0GR">
    <property type="taxonomic scope" value="Eukaryota"/>
</dbReference>
<sequence length="185" mass="19166">MKTAVLTFAAILGVASLAPQLIHCSASSNTTTEVQQCSGEKLELTGGAKVSLKFQCATGQTLKPTDDKVYEYTDTCNTNKTHKLADLVPGSQLASSQATAQAMRKGRASGDDQQVYTLTLGDAPQEKQVFCYRCEANGDGGRQTGKTPCSVVVTVPQSGSSGAAEIGVTTAVLTGAVVLGTFAMH</sequence>
<reference evidence="5" key="3">
    <citation type="journal article" date="2012" name="PLoS Pathog.">
        <title>Comparative genomics of the apicomplexan parasites Toxoplasma gondii and Neospora caninum: Coccidia differing in host range and transmission strategy.</title>
        <authorList>
            <person name="Reid A.J."/>
            <person name="Vermont S.J."/>
            <person name="Cotton J.A."/>
            <person name="Harris D."/>
            <person name="Hill-Cawthorne G.A."/>
            <person name="Konen-Waisman S."/>
            <person name="Latham S.M."/>
            <person name="Mourier T."/>
            <person name="Norton R."/>
            <person name="Quail M.A."/>
            <person name="Sanders M."/>
            <person name="Shanmugam D."/>
            <person name="Sohal A."/>
            <person name="Wasmuth J.D."/>
            <person name="Brunk B."/>
            <person name="Grigg M.E."/>
            <person name="Howard J.C."/>
            <person name="Parkinson J."/>
            <person name="Roos D.S."/>
            <person name="Trees A.J."/>
            <person name="Berriman M."/>
            <person name="Pain A."/>
            <person name="Wastling J.M."/>
        </authorList>
    </citation>
    <scope>NUCLEOTIDE SEQUENCE [LARGE SCALE GENOMIC DNA]</scope>
    <source>
        <strain evidence="5">Liverpool</strain>
    </source>
</reference>
<dbReference type="VEuPathDB" id="ToxoDB:NCLIV_003360"/>
<evidence type="ECO:0000313" key="3">
    <source>
        <dbReference type="EMBL" id="CBZ49851.1"/>
    </source>
</evidence>
<feature type="signal peptide" evidence="1">
    <location>
        <begin position="1"/>
        <end position="17"/>
    </location>
</feature>
<gene>
    <name evidence="4" type="ORF">BN1204_003360</name>
    <name evidence="3" type="ORF">NCLIV_003360</name>
</gene>
<dbReference type="Proteomes" id="UP000007494">
    <property type="component" value="Chromosome Ib"/>
</dbReference>
<evidence type="ECO:0000259" key="2">
    <source>
        <dbReference type="Pfam" id="PF04092"/>
    </source>
</evidence>
<dbReference type="AlphaFoldDB" id="F0V810"/>
<dbReference type="EMBL" id="FR823381">
    <property type="protein sequence ID" value="CBZ49851.1"/>
    <property type="molecule type" value="Genomic_DNA"/>
</dbReference>
<keyword evidence="1" id="KW-0732">Signal</keyword>
<feature type="chain" id="PRO_5007654999" evidence="1">
    <location>
        <begin position="18"/>
        <end position="185"/>
    </location>
</feature>
<keyword evidence="5" id="KW-1185">Reference proteome</keyword>
<proteinExistence type="predicted"/>
<dbReference type="InterPro" id="IPR036755">
    <property type="entry name" value="SRS_dom_sf"/>
</dbReference>